<organism evidence="13 14">
    <name type="scientific">Candidatus Accumulibacter contiguus</name>
    <dbReference type="NCBI Taxonomy" id="2954381"/>
    <lineage>
        <taxon>Bacteria</taxon>
        <taxon>Pseudomonadati</taxon>
        <taxon>Pseudomonadota</taxon>
        <taxon>Betaproteobacteria</taxon>
        <taxon>Candidatus Accumulibacter</taxon>
    </lineage>
</organism>
<dbReference type="PANTHER" id="PTHR11946:SF93">
    <property type="entry name" value="VALINE--TRNA LIGASE, CHLOROPLASTIC_MITOCHONDRIAL 2"/>
    <property type="match status" value="1"/>
</dbReference>
<keyword evidence="14" id="KW-1185">Reference proteome</keyword>
<feature type="binding site" evidence="9">
    <location>
        <position position="543"/>
    </location>
    <ligand>
        <name>ATP</name>
        <dbReference type="ChEBI" id="CHEBI:30616"/>
    </ligand>
</feature>
<dbReference type="InterPro" id="IPR014729">
    <property type="entry name" value="Rossmann-like_a/b/a_fold"/>
</dbReference>
<feature type="short sequence motif" description="'HIGH' region" evidence="9">
    <location>
        <begin position="45"/>
        <end position="55"/>
    </location>
</feature>
<evidence type="ECO:0000259" key="12">
    <source>
        <dbReference type="Pfam" id="PF10458"/>
    </source>
</evidence>
<dbReference type="InterPro" id="IPR002300">
    <property type="entry name" value="aa-tRNA-synth_Ia"/>
</dbReference>
<dbReference type="HAMAP" id="MF_02004">
    <property type="entry name" value="Val_tRNA_synth_type1"/>
    <property type="match status" value="1"/>
</dbReference>
<dbReference type="RefSeq" id="WP_169069386.1">
    <property type="nucleotide sequence ID" value="NZ_JAZKUC010000001.1"/>
</dbReference>
<comment type="caution">
    <text evidence="13">The sequence shown here is derived from an EMBL/GenBank/DDBJ whole genome shotgun (WGS) entry which is preliminary data.</text>
</comment>
<comment type="similarity">
    <text evidence="9">Belongs to the class-I aminoacyl-tRNA synthetase family. ValS type 1 subfamily.</text>
</comment>
<dbReference type="Pfam" id="PF08264">
    <property type="entry name" value="Anticodon_1"/>
    <property type="match status" value="1"/>
</dbReference>
<dbReference type="InterPro" id="IPR001412">
    <property type="entry name" value="aa-tRNA-synth_I_CS"/>
</dbReference>
<dbReference type="CDD" id="cd07962">
    <property type="entry name" value="Anticodon_Ia_Val"/>
    <property type="match status" value="1"/>
</dbReference>
<evidence type="ECO:0000313" key="14">
    <source>
        <dbReference type="Proteomes" id="UP000886469"/>
    </source>
</evidence>
<dbReference type="GO" id="GO:0004832">
    <property type="term" value="F:valine-tRNA ligase activity"/>
    <property type="evidence" value="ECO:0007669"/>
    <property type="project" value="UniProtKB-EC"/>
</dbReference>
<dbReference type="InterPro" id="IPR033705">
    <property type="entry name" value="Anticodon_Ia_Val"/>
</dbReference>
<evidence type="ECO:0000256" key="3">
    <source>
        <dbReference type="ARBA" id="ARBA00022741"/>
    </source>
</evidence>
<dbReference type="PANTHER" id="PTHR11946">
    <property type="entry name" value="VALYL-TRNA SYNTHETASES"/>
    <property type="match status" value="1"/>
</dbReference>
<dbReference type="Pfam" id="PF00133">
    <property type="entry name" value="tRNA-synt_1"/>
    <property type="match status" value="1"/>
</dbReference>
<keyword evidence="4 9" id="KW-0067">ATP-binding</keyword>
<keyword evidence="5 9" id="KW-0648">Protein biosynthesis</keyword>
<evidence type="ECO:0000256" key="7">
    <source>
        <dbReference type="ARBA" id="ARBA00023146"/>
    </source>
</evidence>
<dbReference type="InterPro" id="IPR037118">
    <property type="entry name" value="Val-tRNA_synth_C_sf"/>
</dbReference>
<comment type="catalytic activity">
    <reaction evidence="8 9">
        <text>tRNA(Val) + L-valine + ATP = L-valyl-tRNA(Val) + AMP + diphosphate</text>
        <dbReference type="Rhea" id="RHEA:10704"/>
        <dbReference type="Rhea" id="RHEA-COMP:9672"/>
        <dbReference type="Rhea" id="RHEA-COMP:9708"/>
        <dbReference type="ChEBI" id="CHEBI:30616"/>
        <dbReference type="ChEBI" id="CHEBI:33019"/>
        <dbReference type="ChEBI" id="CHEBI:57762"/>
        <dbReference type="ChEBI" id="CHEBI:78442"/>
        <dbReference type="ChEBI" id="CHEBI:78537"/>
        <dbReference type="ChEBI" id="CHEBI:456215"/>
        <dbReference type="EC" id="6.1.1.9"/>
    </reaction>
</comment>
<keyword evidence="3 9" id="KW-0547">Nucleotide-binding</keyword>
<feature type="domain" description="Methionyl/Valyl/Leucyl/Isoleucyl-tRNA synthetase anticodon-binding" evidence="11">
    <location>
        <begin position="667"/>
        <end position="816"/>
    </location>
</feature>
<dbReference type="Gene3D" id="1.10.730.10">
    <property type="entry name" value="Isoleucyl-tRNA Synthetase, Domain 1"/>
    <property type="match status" value="1"/>
</dbReference>
<evidence type="ECO:0000256" key="9">
    <source>
        <dbReference type="HAMAP-Rule" id="MF_02004"/>
    </source>
</evidence>
<evidence type="ECO:0000256" key="6">
    <source>
        <dbReference type="ARBA" id="ARBA00023054"/>
    </source>
</evidence>
<feature type="domain" description="Valyl-tRNA synthetase tRNA-binding arm" evidence="12">
    <location>
        <begin position="872"/>
        <end position="936"/>
    </location>
</feature>
<dbReference type="InterPro" id="IPR019499">
    <property type="entry name" value="Val-tRNA_synth_tRNA-bd"/>
</dbReference>
<comment type="domain">
    <text evidence="9">ValRS has two distinct active sites: one for aminoacylation and one for editing. The misactivated threonine is translocated from the active site to the editing site.</text>
</comment>
<dbReference type="SUPFAM" id="SSF52374">
    <property type="entry name" value="Nucleotidylyl transferase"/>
    <property type="match status" value="1"/>
</dbReference>
<evidence type="ECO:0000256" key="8">
    <source>
        <dbReference type="ARBA" id="ARBA00047552"/>
    </source>
</evidence>
<dbReference type="Gene3D" id="3.90.740.10">
    <property type="entry name" value="Valyl/Leucyl/Isoleucyl-tRNA synthetase, editing domain"/>
    <property type="match status" value="2"/>
</dbReference>
<dbReference type="InterPro" id="IPR009008">
    <property type="entry name" value="Val/Leu/Ile-tRNA-synth_edit"/>
</dbReference>
<dbReference type="Gene3D" id="1.10.287.380">
    <property type="entry name" value="Valyl-tRNA synthetase, C-terminal domain"/>
    <property type="match status" value="1"/>
</dbReference>
<reference evidence="13" key="1">
    <citation type="submission" date="2019-03" db="EMBL/GenBank/DDBJ databases">
        <title>Metabolic reconstructions from genomes of highly enriched 'Candidatus Accumulibacter' and 'Candidatus Competibacter' bioreactor populations.</title>
        <authorList>
            <person name="Annavajhala M.K."/>
            <person name="Welles L."/>
            <person name="Abbas B."/>
            <person name="Sorokin D."/>
            <person name="Park H."/>
            <person name="Van Loosdrecht M."/>
            <person name="Chandran K."/>
        </authorList>
    </citation>
    <scope>NUCLEOTIDE SEQUENCE</scope>
    <source>
        <strain evidence="13">SBR_L</strain>
    </source>
</reference>
<feature type="domain" description="Aminoacyl-tRNA synthetase class Ia" evidence="10">
    <location>
        <begin position="16"/>
        <end position="617"/>
    </location>
</feature>
<comment type="domain">
    <text evidence="9">The C-terminal coiled-coil domain is crucial for aminoacylation activity.</text>
</comment>
<name>A0ABX1T5N6_9PROT</name>
<feature type="short sequence motif" description="'KMSKS' region" evidence="9">
    <location>
        <begin position="540"/>
        <end position="544"/>
    </location>
</feature>
<protein>
    <recommendedName>
        <fullName evidence="9">Valine--tRNA ligase</fullName>
        <ecNumber evidence="9">6.1.1.9</ecNumber>
    </recommendedName>
    <alternativeName>
        <fullName evidence="9">Valyl-tRNA synthetase</fullName>
        <shortName evidence="9">ValRS</shortName>
    </alternativeName>
</protein>
<evidence type="ECO:0000259" key="10">
    <source>
        <dbReference type="Pfam" id="PF00133"/>
    </source>
</evidence>
<sequence>MELAKSFEPVDIERRWYPEWEARGYFGAGLDAEKPNAFCILLPPPNVTGTLHMGHGFNQAIMDALTRYHRMRGDNTLWQPGTDHAGIATQIVVERQLDAQGISRHELGREKFLEKVWEWKEFSGNTITRQMRRLGTSPDWSRERFTMDAGLSRTVTETFVRLYREGLIYRGKRLVNWDPVLQTAVSDLEVVQEEEPGHLWHIRYPLADGSGSLTVATTRPETMLGDTAVMVHPDDERYRHLIGKMVRLPLCERTIPIIADAYVDLAFGTGCVKVTPAHDFNDYAVGQRHRLPMIPILTLDAKINDNAPARYQGMDRFAARQQIVADLEAAGLLDKVDAHLLKVPRGDRTGVVIEPMLTDQWFVAMSKAGADGSSIAGKALACVAAGEIRFFPENWINTYNQWLNNIQDWCISRQLWWGHQIPAWYGESGQIFVAHDETEARNEAAAQGYHGPLRRDPDVLDTWYSSALWPFSTLDWTPQWPAESNPALDLYLPSTVLVTGFDIIFFWVARMVMMTKHLTGKIPFRHVYVHGLIRDAEGQKMSKSKGNVLDPIDLIDGIGLDALIEKRTSGLMNPKQAAEIEKRTRKEFPAGIQAFGTDALRFTFLSLASPGRDIKFDLNRCEGYRNFCNKLWNATRFVLMHTADQDLGLASDTADDCGSALRFSFADRWIVSKLQRTEAEVEQHYADYRFDLLARSVYEFVWDEFCDWYVELSKVQLQQGSVEEVRATRRTLARVLETVLRLAHPLLPFITEELWQAVAPIAGRKTHASVMLAAYPQAQAASIDPASEARVQELKNLAYACRNLRGEMNLSPALRVPLLASGQAASLAGFAPYLKALCKLSDLQIVDEIPADASAPIAIVGETRLMLQVQIDLAVECERLDKEIARLGTEIGKAKAKLANESFVARAPAAVVEQERKRLQDFVATLEKLEPQRERLRRSQPANSR</sequence>
<comment type="subcellular location">
    <subcellularLocation>
        <location evidence="9">Cytoplasm</location>
    </subcellularLocation>
</comment>
<evidence type="ECO:0000313" key="13">
    <source>
        <dbReference type="EMBL" id="NMQ04423.1"/>
    </source>
</evidence>
<dbReference type="InterPro" id="IPR013155">
    <property type="entry name" value="M/V/L/I-tRNA-synth_anticd-bd"/>
</dbReference>
<comment type="subunit">
    <text evidence="9">Monomer.</text>
</comment>
<dbReference type="InterPro" id="IPR009080">
    <property type="entry name" value="tRNAsynth_Ia_anticodon-bd"/>
</dbReference>
<dbReference type="NCBIfam" id="TIGR00422">
    <property type="entry name" value="valS"/>
    <property type="match status" value="1"/>
</dbReference>
<dbReference type="SUPFAM" id="SSF47323">
    <property type="entry name" value="Anticodon-binding domain of a subclass of class I aminoacyl-tRNA synthetases"/>
    <property type="match status" value="1"/>
</dbReference>
<dbReference type="CDD" id="cd00817">
    <property type="entry name" value="ValRS_core"/>
    <property type="match status" value="1"/>
</dbReference>
<evidence type="ECO:0000256" key="5">
    <source>
        <dbReference type="ARBA" id="ARBA00022917"/>
    </source>
</evidence>
<evidence type="ECO:0000259" key="11">
    <source>
        <dbReference type="Pfam" id="PF08264"/>
    </source>
</evidence>
<keyword evidence="7 9" id="KW-0030">Aminoacyl-tRNA synthetase</keyword>
<evidence type="ECO:0000256" key="2">
    <source>
        <dbReference type="ARBA" id="ARBA00022598"/>
    </source>
</evidence>
<dbReference type="PRINTS" id="PR00986">
    <property type="entry name" value="TRNASYNTHVAL"/>
</dbReference>
<dbReference type="PROSITE" id="PS00178">
    <property type="entry name" value="AA_TRNA_LIGASE_I"/>
    <property type="match status" value="1"/>
</dbReference>
<keyword evidence="2 9" id="KW-0436">Ligase</keyword>
<dbReference type="SUPFAM" id="SSF50677">
    <property type="entry name" value="ValRS/IleRS/LeuRS editing domain"/>
    <property type="match status" value="1"/>
</dbReference>
<keyword evidence="1 9" id="KW-0963">Cytoplasm</keyword>
<dbReference type="NCBIfam" id="NF004349">
    <property type="entry name" value="PRK05729.1"/>
    <property type="match status" value="1"/>
</dbReference>
<evidence type="ECO:0000256" key="1">
    <source>
        <dbReference type="ARBA" id="ARBA00022490"/>
    </source>
</evidence>
<dbReference type="EC" id="6.1.1.9" evidence="9"/>
<dbReference type="SUPFAM" id="SSF46589">
    <property type="entry name" value="tRNA-binding arm"/>
    <property type="match status" value="1"/>
</dbReference>
<dbReference type="Gene3D" id="3.40.50.620">
    <property type="entry name" value="HUPs"/>
    <property type="match status" value="2"/>
</dbReference>
<keyword evidence="6 9" id="KW-0175">Coiled coil</keyword>
<gene>
    <name evidence="9" type="primary">valS</name>
    <name evidence="13" type="ORF">E4Q08_03665</name>
</gene>
<proteinExistence type="inferred from homology"/>
<dbReference type="Proteomes" id="UP000886469">
    <property type="component" value="Unassembled WGS sequence"/>
</dbReference>
<dbReference type="EMBL" id="SPMX01000007">
    <property type="protein sequence ID" value="NMQ04423.1"/>
    <property type="molecule type" value="Genomic_DNA"/>
</dbReference>
<evidence type="ECO:0000256" key="4">
    <source>
        <dbReference type="ARBA" id="ARBA00022840"/>
    </source>
</evidence>
<dbReference type="Pfam" id="PF10458">
    <property type="entry name" value="Val_tRNA-synt_C"/>
    <property type="match status" value="1"/>
</dbReference>
<dbReference type="InterPro" id="IPR002303">
    <property type="entry name" value="Valyl-tRNA_ligase"/>
</dbReference>
<dbReference type="InterPro" id="IPR010978">
    <property type="entry name" value="tRNA-bd_arm"/>
</dbReference>
<comment type="function">
    <text evidence="9">Catalyzes the attachment of valine to tRNA(Val). As ValRS can inadvertently accommodate and process structurally similar amino acids such as threonine, to avoid such errors, it has a 'posttransfer' editing activity that hydrolyzes mischarged Thr-tRNA(Val) in a tRNA-dependent manner.</text>
</comment>
<accession>A0ABX1T5N6</accession>